<name>A0ABX5U8N3_SPIME</name>
<organism evidence="1 2">
    <name type="scientific">Spiroplasma melliferum</name>
    <dbReference type="NCBI Taxonomy" id="2134"/>
    <lineage>
        <taxon>Bacteria</taxon>
        <taxon>Bacillati</taxon>
        <taxon>Mycoplasmatota</taxon>
        <taxon>Mollicutes</taxon>
        <taxon>Entomoplasmatales</taxon>
        <taxon>Spiroplasmataceae</taxon>
        <taxon>Spiroplasma</taxon>
    </lineage>
</organism>
<evidence type="ECO:0000313" key="1">
    <source>
        <dbReference type="EMBL" id="QCO23330.1"/>
    </source>
</evidence>
<evidence type="ECO:0000313" key="2">
    <source>
        <dbReference type="Proteomes" id="UP000298715"/>
    </source>
</evidence>
<accession>A0ABX5U8N3</accession>
<dbReference type="Proteomes" id="UP000298715">
    <property type="component" value="Chromosome"/>
</dbReference>
<dbReference type="EMBL" id="CP029202">
    <property type="protein sequence ID" value="QCO23330.1"/>
    <property type="molecule type" value="Genomic_DNA"/>
</dbReference>
<protein>
    <submittedName>
        <fullName evidence="1">Uncharacterized protein</fullName>
    </submittedName>
</protein>
<proteinExistence type="predicted"/>
<dbReference type="RefSeq" id="WP_101519250.1">
    <property type="nucleotide sequence ID" value="NZ_PHSJ01000007.1"/>
</dbReference>
<gene>
    <name evidence="1" type="ORF">SRED_001793</name>
</gene>
<sequence length="204" mass="24352">MKITDSERLIALRKEYDDNHNKFNQQVYVSRYSEASRILKLIRVIKVKKPLNETFHMLLTMLAHDMNANLTYDDLENDAFYRAGTKDKKREMHLACFNENEEVTLEWFTSEAWISKNFCFLSKKNGQETKITYLEIVKSLKAKTGYLEQIMRNNYLKAEVIRFDMQMYELKRNLDLLSAKQLANYQIKMSRYKERLAAIRSFSK</sequence>
<keyword evidence="2" id="KW-1185">Reference proteome</keyword>
<reference evidence="1 2" key="1">
    <citation type="submission" date="2018-05" db="EMBL/GenBank/DDBJ databases">
        <title>Compelete Genome Sequence of Spiroplasma melliferum.</title>
        <authorList>
            <person name="Davis R.E."/>
            <person name="Shao J.Y."/>
            <person name="Zhao Y."/>
            <person name="Gasparich G.E."/>
        </authorList>
    </citation>
    <scope>NUCLEOTIDE SEQUENCE [LARGE SCALE GENOMIC DNA]</scope>
    <source>
        <strain evidence="1 2">AS576</strain>
    </source>
</reference>